<protein>
    <submittedName>
        <fullName evidence="2">Uncharacterized protein</fullName>
    </submittedName>
</protein>
<dbReference type="AlphaFoldDB" id="A0A1Y0I239"/>
<evidence type="ECO:0000256" key="1">
    <source>
        <dbReference type="SAM" id="MobiDB-lite"/>
    </source>
</evidence>
<evidence type="ECO:0000313" key="2">
    <source>
        <dbReference type="EMBL" id="ARU53463.1"/>
    </source>
</evidence>
<proteinExistence type="predicted"/>
<dbReference type="EMBL" id="CP021383">
    <property type="protein sequence ID" value="ARU53463.1"/>
    <property type="molecule type" value="Genomic_DNA"/>
</dbReference>
<accession>A0A1Y0I239</accession>
<feature type="region of interest" description="Disordered" evidence="1">
    <location>
        <begin position="29"/>
        <end position="55"/>
    </location>
</feature>
<reference evidence="2 3" key="1">
    <citation type="submission" date="2017-05" db="EMBL/GenBank/DDBJ databases">
        <authorList>
            <person name="Song R."/>
            <person name="Chenine A.L."/>
            <person name="Ruprecht R.M."/>
        </authorList>
    </citation>
    <scope>NUCLEOTIDE SEQUENCE [LARGE SCALE GENOMIC DNA]</scope>
    <source>
        <strain evidence="2 3">PSBB019</strain>
    </source>
</reference>
<sequence>MRGKVVEDDVRRDALDKLSLALQGEAGRVVNHRSGPGDEITDQRPLAEAPFGEGSSRCTAVTRELGRTCLSEMHDSR</sequence>
<organism evidence="2 3">
    <name type="scientific">Cellulosimicrobium cellulans</name>
    <name type="common">Arthrobacter luteus</name>
    <dbReference type="NCBI Taxonomy" id="1710"/>
    <lineage>
        <taxon>Bacteria</taxon>
        <taxon>Bacillati</taxon>
        <taxon>Actinomycetota</taxon>
        <taxon>Actinomycetes</taxon>
        <taxon>Micrococcales</taxon>
        <taxon>Promicromonosporaceae</taxon>
        <taxon>Cellulosimicrobium</taxon>
    </lineage>
</organism>
<dbReference type="Proteomes" id="UP000196228">
    <property type="component" value="Chromosome"/>
</dbReference>
<name>A0A1Y0I239_CELCE</name>
<evidence type="ECO:0000313" key="3">
    <source>
        <dbReference type="Proteomes" id="UP000196228"/>
    </source>
</evidence>
<gene>
    <name evidence="2" type="ORF">CBR64_20540</name>
</gene>
<dbReference type="KEGG" id="cceu:CBR64_20540"/>